<keyword evidence="1" id="KW-0175">Coiled coil</keyword>
<feature type="coiled-coil region" evidence="1">
    <location>
        <begin position="71"/>
        <end position="98"/>
    </location>
</feature>
<proteinExistence type="predicted"/>
<reference evidence="3" key="1">
    <citation type="journal article" date="2019" name="Int. J. Syst. Evol. Microbiol.">
        <title>The Global Catalogue of Microorganisms (GCM) 10K type strain sequencing project: providing services to taxonomists for standard genome sequencing and annotation.</title>
        <authorList>
            <consortium name="The Broad Institute Genomics Platform"/>
            <consortium name="The Broad Institute Genome Sequencing Center for Infectious Disease"/>
            <person name="Wu L."/>
            <person name="Ma J."/>
        </authorList>
    </citation>
    <scope>NUCLEOTIDE SEQUENCE [LARGE SCALE GENOMIC DNA]</scope>
    <source>
        <strain evidence="3">JCM 18720</strain>
    </source>
</reference>
<organism evidence="2 3">
    <name type="scientific">Ferrimonas gelatinilytica</name>
    <dbReference type="NCBI Taxonomy" id="1255257"/>
    <lineage>
        <taxon>Bacteria</taxon>
        <taxon>Pseudomonadati</taxon>
        <taxon>Pseudomonadota</taxon>
        <taxon>Gammaproteobacteria</taxon>
        <taxon>Alteromonadales</taxon>
        <taxon>Ferrimonadaceae</taxon>
        <taxon>Ferrimonas</taxon>
    </lineage>
</organism>
<evidence type="ECO:0000313" key="2">
    <source>
        <dbReference type="EMBL" id="GAA5190548.1"/>
    </source>
</evidence>
<name>A0ABP9S4F8_9GAMM</name>
<keyword evidence="3" id="KW-1185">Reference proteome</keyword>
<dbReference type="RefSeq" id="WP_345316480.1">
    <property type="nucleotide sequence ID" value="NZ_BAABLF010000008.1"/>
</dbReference>
<accession>A0ABP9S4F8</accession>
<sequence>MMEPEIRAALCRLHDTGPTLALLKKQTGHRFPLPMLISALQSYKANPDAFAEAPQTMPAAPEAGPSSASDLEELEHRVATLEALVTQLQAEIAQLLARQK</sequence>
<gene>
    <name evidence="2" type="ORF">GCM10025772_15480</name>
</gene>
<dbReference type="EMBL" id="BAABLF010000008">
    <property type="protein sequence ID" value="GAA5190548.1"/>
    <property type="molecule type" value="Genomic_DNA"/>
</dbReference>
<dbReference type="Proteomes" id="UP001501600">
    <property type="component" value="Unassembled WGS sequence"/>
</dbReference>
<protein>
    <recommendedName>
        <fullName evidence="4">KfrA N-terminal DNA-binding domain-containing protein</fullName>
    </recommendedName>
</protein>
<evidence type="ECO:0008006" key="4">
    <source>
        <dbReference type="Google" id="ProtNLM"/>
    </source>
</evidence>
<comment type="caution">
    <text evidence="2">The sequence shown here is derived from an EMBL/GenBank/DDBJ whole genome shotgun (WGS) entry which is preliminary data.</text>
</comment>
<evidence type="ECO:0000256" key="1">
    <source>
        <dbReference type="SAM" id="Coils"/>
    </source>
</evidence>
<evidence type="ECO:0000313" key="3">
    <source>
        <dbReference type="Proteomes" id="UP001501600"/>
    </source>
</evidence>